<evidence type="ECO:0000313" key="1">
    <source>
        <dbReference type="EMBL" id="QAB17516.1"/>
    </source>
</evidence>
<gene>
    <name evidence="1" type="ORF">Leucomu_05895</name>
</gene>
<protein>
    <recommendedName>
        <fullName evidence="3">Phage regulatory protein</fullName>
    </recommendedName>
</protein>
<name>A0ABX5QEQ3_9MICO</name>
<dbReference type="Pfam" id="PF09669">
    <property type="entry name" value="Phage_pRha"/>
    <property type="match status" value="1"/>
</dbReference>
<sequence>MSSNIVHQRDGELTISSEIIAERTQNEHRAVLQLIRTHQADFEAFGLVAFEMRARSTGQHGGGDVRYAVLNEHQATLLMTFMKNTTIVKAFKVELVKQFYAMRQALAATSAPRELSRLELIELAKESELARIEAERQAIAEGARADLAQKLLSAVEQQDGLVVREWISKYFRPRQERRIWDLFYSQRLIKDGRGQGGTDKHGKPKSSRDHQQVLTDGFSFFIRTEKEKDYAGDGKKRYDTRVRPGRAELELVQYCERHGIVPLPEVSQALFEIRENGTMLALDAAA</sequence>
<evidence type="ECO:0008006" key="3">
    <source>
        <dbReference type="Google" id="ProtNLM"/>
    </source>
</evidence>
<dbReference type="EMBL" id="CP035037">
    <property type="protein sequence ID" value="QAB17516.1"/>
    <property type="molecule type" value="Genomic_DNA"/>
</dbReference>
<reference evidence="1 2" key="1">
    <citation type="submission" date="2019-01" db="EMBL/GenBank/DDBJ databases">
        <title>Leucobacter muris sp. nov. isolated from the nose of a laboratory mouse.</title>
        <authorList>
            <person name="Benga L."/>
            <person name="Sproeer C."/>
            <person name="Schumann P."/>
            <person name="Verbarg S."/>
            <person name="Bunk B."/>
            <person name="Engelhardt E."/>
            <person name="Benten P.M."/>
            <person name="Sager M."/>
        </authorList>
    </citation>
    <scope>NUCLEOTIDE SEQUENCE [LARGE SCALE GENOMIC DNA]</scope>
    <source>
        <strain evidence="1 2">DSM 101948</strain>
    </source>
</reference>
<keyword evidence="2" id="KW-1185">Reference proteome</keyword>
<dbReference type="RefSeq" id="WP_128386644.1">
    <property type="nucleotide sequence ID" value="NZ_CP035037.1"/>
</dbReference>
<proteinExistence type="predicted"/>
<organism evidence="1 2">
    <name type="scientific">Leucobacter muris</name>
    <dbReference type="NCBI Taxonomy" id="1935379"/>
    <lineage>
        <taxon>Bacteria</taxon>
        <taxon>Bacillati</taxon>
        <taxon>Actinomycetota</taxon>
        <taxon>Actinomycetes</taxon>
        <taxon>Micrococcales</taxon>
        <taxon>Microbacteriaceae</taxon>
        <taxon>Leucobacter</taxon>
    </lineage>
</organism>
<evidence type="ECO:0000313" key="2">
    <source>
        <dbReference type="Proteomes" id="UP000285768"/>
    </source>
</evidence>
<dbReference type="Proteomes" id="UP000285768">
    <property type="component" value="Chromosome"/>
</dbReference>
<dbReference type="InterPro" id="IPR014054">
    <property type="entry name" value="Phage_regulatory_Rha"/>
</dbReference>
<accession>A0ABX5QEQ3</accession>